<evidence type="ECO:0000313" key="6">
    <source>
        <dbReference type="Proteomes" id="UP000054337"/>
    </source>
</evidence>
<organism evidence="5 6">
    <name type="scientific">Bipolaris victoriae (strain FI3)</name>
    <name type="common">Victoria blight of oats agent</name>
    <name type="synonym">Cochliobolus victoriae</name>
    <dbReference type="NCBI Taxonomy" id="930091"/>
    <lineage>
        <taxon>Eukaryota</taxon>
        <taxon>Fungi</taxon>
        <taxon>Dikarya</taxon>
        <taxon>Ascomycota</taxon>
        <taxon>Pezizomycotina</taxon>
        <taxon>Dothideomycetes</taxon>
        <taxon>Pleosporomycetidae</taxon>
        <taxon>Pleosporales</taxon>
        <taxon>Pleosporineae</taxon>
        <taxon>Pleosporaceae</taxon>
        <taxon>Bipolaris</taxon>
    </lineage>
</organism>
<feature type="repeat" description="ANK" evidence="3">
    <location>
        <begin position="499"/>
        <end position="531"/>
    </location>
</feature>
<dbReference type="Gene3D" id="1.25.40.20">
    <property type="entry name" value="Ankyrin repeat-containing domain"/>
    <property type="match status" value="1"/>
</dbReference>
<keyword evidence="1" id="KW-0677">Repeat</keyword>
<dbReference type="PANTHER" id="PTHR24198:SF165">
    <property type="entry name" value="ANKYRIN REPEAT-CONTAINING PROTEIN-RELATED"/>
    <property type="match status" value="1"/>
</dbReference>
<dbReference type="InterPro" id="IPR002110">
    <property type="entry name" value="Ankyrin_rpt"/>
</dbReference>
<sequence>MFRNTNELNDHPINHLYQTERTPRVPGRICCGCHRLFASVSIPDLCSNCGHTTCEACLEIEFVSRGHNLISHQNTNEAPSNLLGKVQSAHLEPNQARDVNGHNWQELREQMQHERDHEQGNQVEPHQEHPKEQHLPSISGRKKRKLNMTKCQRCRDDKKACIRQDSEKCNRCTEKGLLCSEGTRVIRPRKLPSKSLLPTHDEIPPPIDSDALKISFDQIVILVSYYQMMVMARTRLNDLFKNMGSFFAGFHFRGNENPASEFRIFVNAIYYQAILPCLAKLLTEKQSPETLPTRSSLISLIIAVFPNSLTDTCPLCGESNDEIPIDGLRDSMDSCRNFLFKEHLLKYHGDQLGEDKLEEEIQIYTTLSTEVPQKIGVALESLGLSKLAEQSRFFGLFHDDSLSWENWTTPKSYIGYFDCLGRTVLHRTLDGAFEDNQELLFVVEQDERFWNDIALCNSRDILGRTPLHILCQFSEFSLLIELIQKVLKAGASSGISTAYGTIPLHHAAANGSAQICKLLIEHGGKSYMEARDFSKRTALDYAVIGERQKTVDLLTDLYIKAGLEEEVAKAHRIAAAVKEGTYNLWKVYV</sequence>
<dbReference type="EMBL" id="KI968833">
    <property type="protein sequence ID" value="EUN21773.1"/>
    <property type="molecule type" value="Genomic_DNA"/>
</dbReference>
<proteinExistence type="predicted"/>
<evidence type="ECO:0000256" key="4">
    <source>
        <dbReference type="SAM" id="MobiDB-lite"/>
    </source>
</evidence>
<evidence type="ECO:0000256" key="1">
    <source>
        <dbReference type="ARBA" id="ARBA00022737"/>
    </source>
</evidence>
<dbReference type="SMART" id="SM00248">
    <property type="entry name" value="ANK"/>
    <property type="match status" value="3"/>
</dbReference>
<evidence type="ECO:0000256" key="2">
    <source>
        <dbReference type="ARBA" id="ARBA00023043"/>
    </source>
</evidence>
<dbReference type="SUPFAM" id="SSF48403">
    <property type="entry name" value="Ankyrin repeat"/>
    <property type="match status" value="1"/>
</dbReference>
<reference evidence="5 6" key="1">
    <citation type="journal article" date="2013" name="PLoS Genet.">
        <title>Comparative genome structure, secondary metabolite, and effector coding capacity across Cochliobolus pathogens.</title>
        <authorList>
            <person name="Condon B.J."/>
            <person name="Leng Y."/>
            <person name="Wu D."/>
            <person name="Bushley K.E."/>
            <person name="Ohm R.A."/>
            <person name="Otillar R."/>
            <person name="Martin J."/>
            <person name="Schackwitz W."/>
            <person name="Grimwood J."/>
            <person name="MohdZainudin N."/>
            <person name="Xue C."/>
            <person name="Wang R."/>
            <person name="Manning V.A."/>
            <person name="Dhillon B."/>
            <person name="Tu Z.J."/>
            <person name="Steffenson B.J."/>
            <person name="Salamov A."/>
            <person name="Sun H."/>
            <person name="Lowry S."/>
            <person name="LaButti K."/>
            <person name="Han J."/>
            <person name="Copeland A."/>
            <person name="Lindquist E."/>
            <person name="Barry K."/>
            <person name="Schmutz J."/>
            <person name="Baker S.E."/>
            <person name="Ciuffetti L.M."/>
            <person name="Grigoriev I.V."/>
            <person name="Zhong S."/>
            <person name="Turgeon B.G."/>
        </authorList>
    </citation>
    <scope>NUCLEOTIDE SEQUENCE [LARGE SCALE GENOMIC DNA]</scope>
    <source>
        <strain evidence="5 6">FI3</strain>
    </source>
</reference>
<dbReference type="HOGENOM" id="CLU_483093_0_0_1"/>
<dbReference type="Pfam" id="PF12796">
    <property type="entry name" value="Ank_2"/>
    <property type="match status" value="1"/>
</dbReference>
<dbReference type="AlphaFoldDB" id="W7DUH1"/>
<dbReference type="InterPro" id="IPR036770">
    <property type="entry name" value="Ankyrin_rpt-contain_sf"/>
</dbReference>
<feature type="compositionally biased region" description="Basic and acidic residues" evidence="4">
    <location>
        <begin position="111"/>
        <end position="134"/>
    </location>
</feature>
<dbReference type="PROSITE" id="PS50088">
    <property type="entry name" value="ANK_REPEAT"/>
    <property type="match status" value="1"/>
</dbReference>
<protein>
    <submittedName>
        <fullName evidence="5">Uncharacterized protein</fullName>
    </submittedName>
</protein>
<name>W7DUH1_BIPV3</name>
<feature type="region of interest" description="Disordered" evidence="4">
    <location>
        <begin position="111"/>
        <end position="146"/>
    </location>
</feature>
<gene>
    <name evidence="5" type="ORF">COCVIDRAFT_42317</name>
</gene>
<dbReference type="Proteomes" id="UP000054337">
    <property type="component" value="Unassembled WGS sequence"/>
</dbReference>
<evidence type="ECO:0000313" key="5">
    <source>
        <dbReference type="EMBL" id="EUN21773.1"/>
    </source>
</evidence>
<dbReference type="RefSeq" id="XP_014551347.1">
    <property type="nucleotide sequence ID" value="XM_014695861.1"/>
</dbReference>
<dbReference type="PROSITE" id="PS50297">
    <property type="entry name" value="ANK_REP_REGION"/>
    <property type="match status" value="1"/>
</dbReference>
<keyword evidence="2 3" id="KW-0040">ANK repeat</keyword>
<dbReference type="OrthoDB" id="539213at2759"/>
<dbReference type="PANTHER" id="PTHR24198">
    <property type="entry name" value="ANKYRIN REPEAT AND PROTEIN KINASE DOMAIN-CONTAINING PROTEIN"/>
    <property type="match status" value="1"/>
</dbReference>
<accession>W7DUH1</accession>
<dbReference type="GeneID" id="26257293"/>
<evidence type="ECO:0000256" key="3">
    <source>
        <dbReference type="PROSITE-ProRule" id="PRU00023"/>
    </source>
</evidence>
<keyword evidence="6" id="KW-1185">Reference proteome</keyword>